<dbReference type="KEGG" id="ses:SARI_01489"/>
<dbReference type="EC" id="6.3.3.3" evidence="8"/>
<dbReference type="CDD" id="cd03109">
    <property type="entry name" value="DTBS"/>
    <property type="match status" value="1"/>
</dbReference>
<evidence type="ECO:0000256" key="3">
    <source>
        <dbReference type="ARBA" id="ARBA00022723"/>
    </source>
</evidence>
<dbReference type="GO" id="GO:0005829">
    <property type="term" value="C:cytosol"/>
    <property type="evidence" value="ECO:0007669"/>
    <property type="project" value="TreeGrafter"/>
</dbReference>
<proteinExistence type="inferred from homology"/>
<evidence type="ECO:0000256" key="6">
    <source>
        <dbReference type="ARBA" id="ARBA00022840"/>
    </source>
</evidence>
<comment type="caution">
    <text evidence="8">Lacks conserved residue(s) required for the propagation of feature annotation.</text>
</comment>
<evidence type="ECO:0000313" key="10">
    <source>
        <dbReference type="Proteomes" id="UP000002084"/>
    </source>
</evidence>
<feature type="binding site" evidence="8">
    <location>
        <position position="139"/>
    </location>
    <ligand>
        <name>Mg(2+)</name>
        <dbReference type="ChEBI" id="CHEBI:18420"/>
    </ligand>
</feature>
<comment type="function">
    <text evidence="8">Catalyzes a mechanistically unusual reaction, the ATP-dependent insertion of CO2 between the N7 and N8 nitrogen atoms of 7,8-diaminopelargonic acid (DAPA, also called 7,8-diammoniononanoate) to form a ureido ring.</text>
</comment>
<feature type="binding site" evidence="8">
    <location>
        <begin position="139"/>
        <end position="142"/>
    </location>
    <ligand>
        <name>ATP</name>
        <dbReference type="ChEBI" id="CHEBI:30616"/>
    </ligand>
</feature>
<evidence type="ECO:0000256" key="4">
    <source>
        <dbReference type="ARBA" id="ARBA00022741"/>
    </source>
</evidence>
<dbReference type="SUPFAM" id="SSF52540">
    <property type="entry name" value="P-loop containing nucleoside triphosphate hydrolases"/>
    <property type="match status" value="1"/>
</dbReference>
<feature type="binding site" evidence="8">
    <location>
        <begin position="199"/>
        <end position="200"/>
    </location>
    <ligand>
        <name>ATP</name>
        <dbReference type="ChEBI" id="CHEBI:30616"/>
    </ligand>
</feature>
<dbReference type="UniPathway" id="UPA00078">
    <property type="reaction ID" value="UER00161"/>
</dbReference>
<keyword evidence="5 8" id="KW-0093">Biotin biosynthesis</keyword>
<evidence type="ECO:0000256" key="5">
    <source>
        <dbReference type="ARBA" id="ARBA00022756"/>
    </source>
</evidence>
<dbReference type="Proteomes" id="UP000002084">
    <property type="component" value="Chromosome"/>
</dbReference>
<dbReference type="AlphaFoldDB" id="A9MRT2"/>
<dbReference type="InterPro" id="IPR004472">
    <property type="entry name" value="DTB_synth_BioD"/>
</dbReference>
<feature type="binding site" evidence="8">
    <location>
        <begin position="40"/>
        <end position="45"/>
    </location>
    <ligand>
        <name>ATP</name>
        <dbReference type="ChEBI" id="CHEBI:30616"/>
    </ligand>
</feature>
<dbReference type="PANTHER" id="PTHR43210:SF4">
    <property type="entry name" value="ATP-DEPENDENT DETHIOBIOTIN SYNTHETASE BIOD 2"/>
    <property type="match status" value="1"/>
</dbReference>
<keyword evidence="7 8" id="KW-0460">Magnesium</keyword>
<dbReference type="GO" id="GO:0005524">
    <property type="term" value="F:ATP binding"/>
    <property type="evidence" value="ECO:0007669"/>
    <property type="project" value="UniProtKB-UniRule"/>
</dbReference>
<name>A9MRT2_SALAR</name>
<evidence type="ECO:0000256" key="8">
    <source>
        <dbReference type="HAMAP-Rule" id="MF_00336"/>
    </source>
</evidence>
<gene>
    <name evidence="8" type="primary">bioD</name>
    <name evidence="9" type="ordered locus">SARI_01489</name>
</gene>
<comment type="cofactor">
    <cofactor evidence="8">
        <name>Mg(2+)</name>
        <dbReference type="ChEBI" id="CHEBI:18420"/>
    </cofactor>
</comment>
<dbReference type="GO" id="GO:0042803">
    <property type="term" value="F:protein homodimerization activity"/>
    <property type="evidence" value="ECO:0007669"/>
    <property type="project" value="UniProtKB-ARBA"/>
</dbReference>
<evidence type="ECO:0000256" key="7">
    <source>
        <dbReference type="ARBA" id="ARBA00022842"/>
    </source>
</evidence>
<evidence type="ECO:0000256" key="1">
    <source>
        <dbReference type="ARBA" id="ARBA00022490"/>
    </source>
</evidence>
<dbReference type="HOGENOM" id="CLU_072551_0_0_6"/>
<accession>A9MRT2</accession>
<dbReference type="NCBIfam" id="TIGR00347">
    <property type="entry name" value="bioD"/>
    <property type="match status" value="1"/>
</dbReference>
<protein>
    <recommendedName>
        <fullName evidence="8">ATP-dependent dethiobiotin synthetase BioD</fullName>
        <ecNumber evidence="8">6.3.3.3</ecNumber>
    </recommendedName>
    <alternativeName>
        <fullName evidence="8">DTB synthetase</fullName>
        <shortName evidence="8">DTBS</shortName>
    </alternativeName>
    <alternativeName>
        <fullName evidence="8">Dethiobiotin synthase</fullName>
    </alternativeName>
</protein>
<dbReference type="STRING" id="41514.SARI_01489"/>
<comment type="subcellular location">
    <subcellularLocation>
        <location evidence="8">Cytoplasm</location>
    </subcellularLocation>
</comment>
<dbReference type="InterPro" id="IPR027417">
    <property type="entry name" value="P-loop_NTPase"/>
</dbReference>
<comment type="similarity">
    <text evidence="8">Belongs to the dethiobiotin synthetase family.</text>
</comment>
<dbReference type="Pfam" id="PF13500">
    <property type="entry name" value="AAA_26"/>
    <property type="match status" value="1"/>
</dbReference>
<dbReference type="PANTHER" id="PTHR43210">
    <property type="entry name" value="DETHIOBIOTIN SYNTHETASE"/>
    <property type="match status" value="1"/>
</dbReference>
<organism evidence="9 10">
    <name type="scientific">Salmonella arizonae (strain ATCC BAA-731 / CDC346-86 / RSK2980)</name>
    <dbReference type="NCBI Taxonomy" id="41514"/>
    <lineage>
        <taxon>Bacteria</taxon>
        <taxon>Pseudomonadati</taxon>
        <taxon>Pseudomonadota</taxon>
        <taxon>Gammaproteobacteria</taxon>
        <taxon>Enterobacterales</taxon>
        <taxon>Enterobacteriaceae</taxon>
        <taxon>Salmonella</taxon>
    </lineage>
</organism>
<comment type="pathway">
    <text evidence="8">Cofactor biosynthesis; biotin biosynthesis; biotin from 7,8-diaminononanoate: step 1/2.</text>
</comment>
<dbReference type="GO" id="GO:0000287">
    <property type="term" value="F:magnesium ion binding"/>
    <property type="evidence" value="ECO:0007669"/>
    <property type="project" value="UniProtKB-UniRule"/>
</dbReference>
<feature type="binding site" evidence="8">
    <location>
        <position position="44"/>
    </location>
    <ligand>
        <name>Mg(2+)</name>
        <dbReference type="ChEBI" id="CHEBI:18420"/>
    </ligand>
</feature>
<feature type="active site" evidence="8">
    <location>
        <position position="65"/>
    </location>
</feature>
<dbReference type="GO" id="GO:0009102">
    <property type="term" value="P:biotin biosynthetic process"/>
    <property type="evidence" value="ECO:0007669"/>
    <property type="project" value="UniProtKB-UniRule"/>
</dbReference>
<keyword evidence="4 8" id="KW-0547">Nucleotide-binding</keyword>
<dbReference type="HAMAP" id="MF_00336">
    <property type="entry name" value="BioD"/>
    <property type="match status" value="1"/>
</dbReference>
<feature type="binding site" evidence="8">
    <location>
        <begin position="228"/>
        <end position="230"/>
    </location>
    <ligand>
        <name>ATP</name>
        <dbReference type="ChEBI" id="CHEBI:30616"/>
    </ligand>
</feature>
<keyword evidence="6 8" id="KW-0067">ATP-binding</keyword>
<feature type="binding site" evidence="8">
    <location>
        <position position="82"/>
    </location>
    <ligand>
        <name>ATP</name>
        <dbReference type="ChEBI" id="CHEBI:30616"/>
    </ligand>
</feature>
<evidence type="ECO:0000313" key="9">
    <source>
        <dbReference type="EMBL" id="ABX21385.1"/>
    </source>
</evidence>
<keyword evidence="10" id="KW-1185">Reference proteome</keyword>
<dbReference type="Gene3D" id="3.40.50.300">
    <property type="entry name" value="P-loop containing nucleotide triphosphate hydrolases"/>
    <property type="match status" value="1"/>
</dbReference>
<comment type="catalytic activity">
    <reaction evidence="8">
        <text>(7R,8S)-7,8-diammoniononanoate + CO2 + ATP = (4R,5S)-dethiobiotin + ADP + phosphate + 3 H(+)</text>
        <dbReference type="Rhea" id="RHEA:15805"/>
        <dbReference type="ChEBI" id="CHEBI:15378"/>
        <dbReference type="ChEBI" id="CHEBI:16526"/>
        <dbReference type="ChEBI" id="CHEBI:30616"/>
        <dbReference type="ChEBI" id="CHEBI:43474"/>
        <dbReference type="ChEBI" id="CHEBI:149469"/>
        <dbReference type="ChEBI" id="CHEBI:149473"/>
        <dbReference type="ChEBI" id="CHEBI:456216"/>
        <dbReference type="EC" id="6.3.3.3"/>
    </reaction>
</comment>
<dbReference type="GO" id="GO:0004141">
    <property type="term" value="F:dethiobiotin synthase activity"/>
    <property type="evidence" value="ECO:0007669"/>
    <property type="project" value="UniProtKB-UniRule"/>
</dbReference>
<feature type="binding site" evidence="8">
    <location>
        <position position="235"/>
    </location>
    <ligand>
        <name>ATP</name>
        <dbReference type="ChEBI" id="CHEBI:30616"/>
    </ligand>
</feature>
<feature type="binding site" evidence="8">
    <location>
        <position position="82"/>
    </location>
    <ligand>
        <name>Mg(2+)</name>
        <dbReference type="ChEBI" id="CHEBI:18420"/>
    </ligand>
</feature>
<dbReference type="PIRSF" id="PIRSF006755">
    <property type="entry name" value="DTB_synth"/>
    <property type="match status" value="1"/>
</dbReference>
<keyword evidence="3 8" id="KW-0479">Metal-binding</keyword>
<comment type="subunit">
    <text evidence="8">Homodimer.</text>
</comment>
<keyword evidence="2 8" id="KW-0436">Ligase</keyword>
<dbReference type="FunFam" id="3.40.50.300:FF:000292">
    <property type="entry name" value="ATP-dependent dethiobiotin synthetase BioD"/>
    <property type="match status" value="1"/>
</dbReference>
<dbReference type="EMBL" id="CP000880">
    <property type="protein sequence ID" value="ABX21385.1"/>
    <property type="molecule type" value="Genomic_DNA"/>
</dbReference>
<reference evidence="9 10" key="1">
    <citation type="submission" date="2007-11" db="EMBL/GenBank/DDBJ databases">
        <authorList>
            <consortium name="The Salmonella enterica serovar Arizonae Genome Sequencing Project"/>
            <person name="McClelland M."/>
            <person name="Sanderson E.K."/>
            <person name="Porwollik S."/>
            <person name="Spieth J."/>
            <person name="Clifton W.S."/>
            <person name="Fulton R."/>
            <person name="Chunyan W."/>
            <person name="Wollam A."/>
            <person name="Shah N."/>
            <person name="Pepin K."/>
            <person name="Bhonagiri V."/>
            <person name="Nash W."/>
            <person name="Johnson M."/>
            <person name="Thiruvilangam P."/>
            <person name="Wilson R."/>
        </authorList>
    </citation>
    <scope>NUCLEOTIDE SEQUENCE [LARGE SCALE GENOMIC DNA]</scope>
    <source>
        <strain evidence="10">ATCC BAA-731 / CDC346-86 / RSK2980</strain>
    </source>
</reference>
<sequence>MPLPYLRLPSLYYFPGLYFRSITVELVMLKRFFITGTDTSVGKTVVSRALLQALASGGKSVAGYKPVAKGSKETPEGMRNKDAVVLQSVSSLELPYEAINPIALSEEESSVAHSCPINYTLLSNGLANLSDKVDHVVVENTGGWRSLMNDLRPLSEWVVQEQLPVLMVVGIQEGCINHALLTAQAVANDGLPLIGWVANRINPGLAHYAEIIDVLGKKLPAPLIGELPYLPRAEQRELGQYIRLSMLGSVLSVDRIMA</sequence>
<evidence type="ECO:0000256" key="2">
    <source>
        <dbReference type="ARBA" id="ARBA00022598"/>
    </source>
</evidence>
<keyword evidence="1 8" id="KW-0963">Cytoplasm</keyword>